<reference evidence="3" key="4">
    <citation type="submission" date="2023-01" db="EMBL/GenBank/DDBJ databases">
        <title>Draft genome sequence of Methylobacterium oxalidis strain NBRC 107715.</title>
        <authorList>
            <person name="Sun Q."/>
            <person name="Mori K."/>
        </authorList>
    </citation>
    <scope>NUCLEOTIDE SEQUENCE</scope>
    <source>
        <strain evidence="3">NBRC 107715</strain>
    </source>
</reference>
<name>A0A512IZ52_9HYPH</name>
<evidence type="ECO:0000256" key="1">
    <source>
        <dbReference type="SAM" id="MobiDB-lite"/>
    </source>
</evidence>
<protein>
    <submittedName>
        <fullName evidence="2">Uncharacterized protein</fullName>
    </submittedName>
</protein>
<dbReference type="Proteomes" id="UP001156856">
    <property type="component" value="Unassembled WGS sequence"/>
</dbReference>
<dbReference type="Pfam" id="PF21973">
    <property type="entry name" value="DUF6925"/>
    <property type="match status" value="1"/>
</dbReference>
<organism evidence="2 4">
    <name type="scientific">Methylobacterium oxalidis</name>
    <dbReference type="NCBI Taxonomy" id="944322"/>
    <lineage>
        <taxon>Bacteria</taxon>
        <taxon>Pseudomonadati</taxon>
        <taxon>Pseudomonadota</taxon>
        <taxon>Alphaproteobacteria</taxon>
        <taxon>Hyphomicrobiales</taxon>
        <taxon>Methylobacteriaceae</taxon>
        <taxon>Methylobacterium</taxon>
    </lineage>
</organism>
<comment type="caution">
    <text evidence="2">The sequence shown here is derived from an EMBL/GenBank/DDBJ whole genome shotgun (WGS) entry which is preliminary data.</text>
</comment>
<evidence type="ECO:0000313" key="5">
    <source>
        <dbReference type="Proteomes" id="UP001156856"/>
    </source>
</evidence>
<reference evidence="2 4" key="3">
    <citation type="submission" date="2019-07" db="EMBL/GenBank/DDBJ databases">
        <title>Whole genome shotgun sequence of Methylobacterium oxalidis NBRC 107715.</title>
        <authorList>
            <person name="Hosoyama A."/>
            <person name="Uohara A."/>
            <person name="Ohji S."/>
            <person name="Ichikawa N."/>
        </authorList>
    </citation>
    <scope>NUCLEOTIDE SEQUENCE [LARGE SCALE GENOMIC DNA]</scope>
    <source>
        <strain evidence="2 4">NBRC 107715</strain>
    </source>
</reference>
<gene>
    <name evidence="3" type="ORF">GCM10007888_43090</name>
    <name evidence="2" type="ORF">MOX02_10320</name>
</gene>
<evidence type="ECO:0000313" key="2">
    <source>
        <dbReference type="EMBL" id="GEP02994.1"/>
    </source>
</evidence>
<feature type="region of interest" description="Disordered" evidence="1">
    <location>
        <begin position="295"/>
        <end position="321"/>
    </location>
</feature>
<dbReference type="Proteomes" id="UP000321960">
    <property type="component" value="Unassembled WGS sequence"/>
</dbReference>
<sequence>MHGTNAIADLLRAGLADADTAWSLGTFGAAAVFRRSRDESATPLEDGRLGVVTPRGGVGLKLPDATTAFAYETALGENWSHAVALCLPCGFENGEIRPAVTELGPDDEALRSTDRDGILFDLGFGLRSCAPCLRTRDPGALATLRGACGTPGLDPQDPRLAAIPPGALTLVFTGPLGRIEVAGDAGAGGPRAHVVASVLRLGRSHAATAPIPAGFVPHAYMQPPHPCKDAANAPTEFDVARHDAFQTLLARWGDPELFALKKHCLGRGERPHRMPDRWTRSVEKVARLQSDKLRASFPQPSGLAEDHDGALPVVSGNEALS</sequence>
<keyword evidence="5" id="KW-1185">Reference proteome</keyword>
<dbReference type="AlphaFoldDB" id="A0A512IZ52"/>
<reference evidence="3" key="1">
    <citation type="journal article" date="2014" name="Int. J. Syst. Evol. Microbiol.">
        <title>Complete genome of a new Firmicutes species belonging to the dominant human colonic microbiota ('Ruminococcus bicirculans') reveals two chromosomes and a selective capacity to utilize plant glucans.</title>
        <authorList>
            <consortium name="NISC Comparative Sequencing Program"/>
            <person name="Wegmann U."/>
            <person name="Louis P."/>
            <person name="Goesmann A."/>
            <person name="Henrissat B."/>
            <person name="Duncan S.H."/>
            <person name="Flint H.J."/>
        </authorList>
    </citation>
    <scope>NUCLEOTIDE SEQUENCE</scope>
    <source>
        <strain evidence="3">NBRC 107715</strain>
    </source>
</reference>
<accession>A0A512IZ52</accession>
<dbReference type="RefSeq" id="WP_174804880.1">
    <property type="nucleotide sequence ID" value="NZ_BJZU01000016.1"/>
</dbReference>
<evidence type="ECO:0000313" key="3">
    <source>
        <dbReference type="EMBL" id="GLS65927.1"/>
    </source>
</evidence>
<proteinExistence type="predicted"/>
<dbReference type="InterPro" id="IPR053838">
    <property type="entry name" value="DUF6925"/>
</dbReference>
<reference evidence="5" key="2">
    <citation type="journal article" date="2019" name="Int. J. Syst. Evol. Microbiol.">
        <title>The Global Catalogue of Microorganisms (GCM) 10K type strain sequencing project: providing services to taxonomists for standard genome sequencing and annotation.</title>
        <authorList>
            <consortium name="The Broad Institute Genomics Platform"/>
            <consortium name="The Broad Institute Genome Sequencing Center for Infectious Disease"/>
            <person name="Wu L."/>
            <person name="Ma J."/>
        </authorList>
    </citation>
    <scope>NUCLEOTIDE SEQUENCE [LARGE SCALE GENOMIC DNA]</scope>
    <source>
        <strain evidence="5">NBRC 107715</strain>
    </source>
</reference>
<evidence type="ECO:0000313" key="4">
    <source>
        <dbReference type="Proteomes" id="UP000321960"/>
    </source>
</evidence>
<dbReference type="EMBL" id="BSPK01000084">
    <property type="protein sequence ID" value="GLS65927.1"/>
    <property type="molecule type" value="Genomic_DNA"/>
</dbReference>
<dbReference type="EMBL" id="BJZU01000016">
    <property type="protein sequence ID" value="GEP02994.1"/>
    <property type="molecule type" value="Genomic_DNA"/>
</dbReference>